<name>A0A2A7S6T4_BURGA</name>
<dbReference type="CDD" id="cd03220">
    <property type="entry name" value="ABC_KpsT_Wzt"/>
    <property type="match status" value="1"/>
</dbReference>
<proteinExistence type="inferred from homology"/>
<accession>A0A2A7S6T4</accession>
<dbReference type="Gene3D" id="2.70.50.60">
    <property type="entry name" value="abc- transporter (atp binding component) like domain"/>
    <property type="match status" value="1"/>
</dbReference>
<keyword evidence="3" id="KW-1003">Cell membrane</keyword>
<dbReference type="PROSITE" id="PS50893">
    <property type="entry name" value="ABC_TRANSPORTER_2"/>
    <property type="match status" value="1"/>
</dbReference>
<evidence type="ECO:0000313" key="7">
    <source>
        <dbReference type="EMBL" id="PEH39414.1"/>
    </source>
</evidence>
<evidence type="ECO:0000313" key="8">
    <source>
        <dbReference type="Proteomes" id="UP000220629"/>
    </source>
</evidence>
<dbReference type="Gene3D" id="3.40.50.300">
    <property type="entry name" value="P-loop containing nucleotide triphosphate hydrolases"/>
    <property type="match status" value="1"/>
</dbReference>
<dbReference type="PANTHER" id="PTHR46743">
    <property type="entry name" value="TEICHOIC ACIDS EXPORT ATP-BINDING PROTEIN TAGH"/>
    <property type="match status" value="1"/>
</dbReference>
<dbReference type="InterPro" id="IPR050683">
    <property type="entry name" value="Bact_Polysacc_Export_ATP-bd"/>
</dbReference>
<dbReference type="Proteomes" id="UP000220629">
    <property type="component" value="Unassembled WGS sequence"/>
</dbReference>
<gene>
    <name evidence="7" type="ORF">CRM94_34635</name>
</gene>
<evidence type="ECO:0000256" key="1">
    <source>
        <dbReference type="ARBA" id="ARBA00005417"/>
    </source>
</evidence>
<protein>
    <submittedName>
        <fullName evidence="7">ABC transporter ATP-binding protein</fullName>
    </submittedName>
</protein>
<dbReference type="InterPro" id="IPR015860">
    <property type="entry name" value="ABC_transpr_TagH-like"/>
</dbReference>
<keyword evidence="4" id="KW-0997">Cell inner membrane</keyword>
<dbReference type="RefSeq" id="WP_036038075.1">
    <property type="nucleotide sequence ID" value="NZ_CADEPO010000004.1"/>
</dbReference>
<keyword evidence="2" id="KW-0813">Transport</keyword>
<evidence type="ECO:0000256" key="5">
    <source>
        <dbReference type="ARBA" id="ARBA00022741"/>
    </source>
</evidence>
<evidence type="ECO:0000256" key="2">
    <source>
        <dbReference type="ARBA" id="ARBA00022448"/>
    </source>
</evidence>
<dbReference type="InterPro" id="IPR029439">
    <property type="entry name" value="Wzt_C"/>
</dbReference>
<dbReference type="InterPro" id="IPR017871">
    <property type="entry name" value="ABC_transporter-like_CS"/>
</dbReference>
<evidence type="ECO:0000256" key="6">
    <source>
        <dbReference type="ARBA" id="ARBA00022840"/>
    </source>
</evidence>
<comment type="caution">
    <text evidence="7">The sequence shown here is derived from an EMBL/GenBank/DDBJ whole genome shotgun (WGS) entry which is preliminary data.</text>
</comment>
<dbReference type="Pfam" id="PF14524">
    <property type="entry name" value="Wzt_C"/>
    <property type="match status" value="1"/>
</dbReference>
<dbReference type="CDD" id="cd10147">
    <property type="entry name" value="Wzt_C-like"/>
    <property type="match status" value="1"/>
</dbReference>
<keyword evidence="4" id="KW-0472">Membrane</keyword>
<dbReference type="InterPro" id="IPR027417">
    <property type="entry name" value="P-loop_NTPase"/>
</dbReference>
<dbReference type="EMBL" id="PDDY01000004">
    <property type="protein sequence ID" value="PEH39414.1"/>
    <property type="molecule type" value="Genomic_DNA"/>
</dbReference>
<reference evidence="8" key="1">
    <citation type="submission" date="2017-09" db="EMBL/GenBank/DDBJ databases">
        <title>FDA dAtabase for Regulatory Grade micrObial Sequences (FDA-ARGOS): Supporting development and validation of Infectious Disease Dx tests.</title>
        <authorList>
            <person name="Minogue T."/>
            <person name="Wolcott M."/>
            <person name="Wasieloski L."/>
            <person name="Aguilar W."/>
            <person name="Moore D."/>
            <person name="Tallon L."/>
            <person name="Sadzewicz L."/>
            <person name="Ott S."/>
            <person name="Zhao X."/>
            <person name="Nagaraj S."/>
            <person name="Vavikolanu K."/>
            <person name="Aluvathingal J."/>
            <person name="Nadendla S."/>
            <person name="Sichtig H."/>
        </authorList>
    </citation>
    <scope>NUCLEOTIDE SEQUENCE [LARGE SCALE GENOMIC DNA]</scope>
    <source>
        <strain evidence="8">FDAARGOS_390</strain>
    </source>
</reference>
<dbReference type="InterPro" id="IPR003439">
    <property type="entry name" value="ABC_transporter-like_ATP-bd"/>
</dbReference>
<comment type="similarity">
    <text evidence="1">Belongs to the ABC transporter superfamily.</text>
</comment>
<evidence type="ECO:0000256" key="4">
    <source>
        <dbReference type="ARBA" id="ARBA00022519"/>
    </source>
</evidence>
<dbReference type="GO" id="GO:0140359">
    <property type="term" value="F:ABC-type transporter activity"/>
    <property type="evidence" value="ECO:0007669"/>
    <property type="project" value="InterPro"/>
</dbReference>
<keyword evidence="5" id="KW-0547">Nucleotide-binding</keyword>
<dbReference type="SUPFAM" id="SSF52540">
    <property type="entry name" value="P-loop containing nucleoside triphosphate hydrolases"/>
    <property type="match status" value="1"/>
</dbReference>
<keyword evidence="6 7" id="KW-0067">ATP-binding</keyword>
<dbReference type="GO" id="GO:0016887">
    <property type="term" value="F:ATP hydrolysis activity"/>
    <property type="evidence" value="ECO:0007669"/>
    <property type="project" value="InterPro"/>
</dbReference>
<dbReference type="GO" id="GO:0005524">
    <property type="term" value="F:ATP binding"/>
    <property type="evidence" value="ECO:0007669"/>
    <property type="project" value="UniProtKB-KW"/>
</dbReference>
<dbReference type="SMART" id="SM00382">
    <property type="entry name" value="AAA"/>
    <property type="match status" value="1"/>
</dbReference>
<dbReference type="AlphaFoldDB" id="A0A2A7S6T4"/>
<sequence>MSSDSVIEIVSLGKGFKAYARPAHRLAQFGWQFAARLSPAAPLKAWLQRRAEAAGRTFWALRHVNLSVRRGETVGIIGRNGSGKSTLLQMVCGTLAPTEGTVRVTGRIAALLELGSGFDPEYTGRENVYMNGQLHGLTQQQIDERFSAIETFADIGEFIDHPVKTYSSGMFVRLAFAVIAHVDADILVIDEALAVGDAFFTQKCMRFLRRFMQTGTVLFVSHDSAAIRSLCTRAVWIDRGSVIEQGDPKTVSNRYLEVFYEAQQGASGVGAADTLKDIGAQDEDEPRHDPRAQFPSADTACSGFSFDPLGDPPTDAARVDTAELQRADGSRMLWAAGGEIATLRIEAVAYQEVEQAVVAFVVKDKLGRMLFGDHTYWTSLEQPLALERSASIAAEFEFAMPILTPGDYAIDIIIADAARVDNATLCHRHDACVFKSEAATSSTGLVGLPMQQISLRVEPAEA</sequence>
<dbReference type="GO" id="GO:0016020">
    <property type="term" value="C:membrane"/>
    <property type="evidence" value="ECO:0007669"/>
    <property type="project" value="InterPro"/>
</dbReference>
<dbReference type="PROSITE" id="PS00211">
    <property type="entry name" value="ABC_TRANSPORTER_1"/>
    <property type="match status" value="1"/>
</dbReference>
<organism evidence="7 8">
    <name type="scientific">Burkholderia gladioli</name>
    <name type="common">Pseudomonas marginata</name>
    <name type="synonym">Phytomonas marginata</name>
    <dbReference type="NCBI Taxonomy" id="28095"/>
    <lineage>
        <taxon>Bacteria</taxon>
        <taxon>Pseudomonadati</taxon>
        <taxon>Pseudomonadota</taxon>
        <taxon>Betaproteobacteria</taxon>
        <taxon>Burkholderiales</taxon>
        <taxon>Burkholderiaceae</taxon>
        <taxon>Burkholderia</taxon>
    </lineage>
</organism>
<evidence type="ECO:0000256" key="3">
    <source>
        <dbReference type="ARBA" id="ARBA00022475"/>
    </source>
</evidence>
<dbReference type="Pfam" id="PF00005">
    <property type="entry name" value="ABC_tran"/>
    <property type="match status" value="1"/>
</dbReference>
<dbReference type="InterPro" id="IPR003593">
    <property type="entry name" value="AAA+_ATPase"/>
</dbReference>
<dbReference type="PANTHER" id="PTHR46743:SF2">
    <property type="entry name" value="TEICHOIC ACIDS EXPORT ATP-BINDING PROTEIN TAGH"/>
    <property type="match status" value="1"/>
</dbReference>